<evidence type="ECO:0000313" key="2">
    <source>
        <dbReference type="EMBL" id="NNJ27458.1"/>
    </source>
</evidence>
<sequence>MPTLMHSRTAALLSGALLYAAQACVAPHALAQQYAVPAGEAIVLDGGAGAVYGQPVSSGSMSGGMTGGVHADPQMHTAYRSVSGGGEIVAESYPQVRSTEYPRVASAAGYGGEQYVFDEPGYAGPVVADSVYGGEYGGNLGPGGYGEMLCDDGCCDTYGGGYGGSYGSSYGCDTGLCDSVCGSCGTVGCTPGTCDPTCEGDLACGGPVVCNKFGRCGKFYTHATATDACGLSAGYGFLFLRPTQGDGTAAILRTATGRTTTSTRQEFDFDLTTGSRIFAELIRPDAIGVRLTYSGLEADSDRMVFDGTPAGVTSAAVPSAFFNPTNAPAGIVTAVNGDLLTARSEVQFSNFDADATRRLRAGHWLLNTGGGLRIARLDQDYSAVVTGANPGQATSETTFHGAGLTGFAEARRPIGNSGFAFLTSARVALMAGENETKSRVSQGGVTSIGSSSRNDFVPVGELQVGGEWSAWLNPTTLFFTQAAYEGHIWGGVGSPGSQNGNVGFTGFNLTMGVEW</sequence>
<evidence type="ECO:0000313" key="3">
    <source>
        <dbReference type="Proteomes" id="UP000609651"/>
    </source>
</evidence>
<evidence type="ECO:0000256" key="1">
    <source>
        <dbReference type="SAM" id="SignalP"/>
    </source>
</evidence>
<organism evidence="2 3">
    <name type="scientific">Alienimonas chondri</name>
    <dbReference type="NCBI Taxonomy" id="2681879"/>
    <lineage>
        <taxon>Bacteria</taxon>
        <taxon>Pseudomonadati</taxon>
        <taxon>Planctomycetota</taxon>
        <taxon>Planctomycetia</taxon>
        <taxon>Planctomycetales</taxon>
        <taxon>Planctomycetaceae</taxon>
        <taxon>Alienimonas</taxon>
    </lineage>
</organism>
<comment type="caution">
    <text evidence="2">The sequence shown here is derived from an EMBL/GenBank/DDBJ whole genome shotgun (WGS) entry which is preliminary data.</text>
</comment>
<gene>
    <name evidence="2" type="ORF">LzC2_35630</name>
</gene>
<proteinExistence type="predicted"/>
<keyword evidence="1" id="KW-0732">Signal</keyword>
<name>A0ABX1VJM3_9PLAN</name>
<feature type="chain" id="PRO_5045539535" evidence="1">
    <location>
        <begin position="32"/>
        <end position="515"/>
    </location>
</feature>
<feature type="signal peptide" evidence="1">
    <location>
        <begin position="1"/>
        <end position="31"/>
    </location>
</feature>
<dbReference type="EMBL" id="WTPX01000156">
    <property type="protein sequence ID" value="NNJ27458.1"/>
    <property type="molecule type" value="Genomic_DNA"/>
</dbReference>
<dbReference type="Pfam" id="PF05150">
    <property type="entry name" value="Legionella_OMP"/>
    <property type="match status" value="1"/>
</dbReference>
<protein>
    <submittedName>
        <fullName evidence="2">Uncharacterized protein</fullName>
    </submittedName>
</protein>
<reference evidence="2 3" key="1">
    <citation type="journal article" date="2020" name="Syst. Appl. Microbiol.">
        <title>Alienimonas chondri sp. nov., a novel planctomycete isolated from the biofilm of the red alga Chondrus crispus.</title>
        <authorList>
            <person name="Vitorino I."/>
            <person name="Albuquerque L."/>
            <person name="Wiegand S."/>
            <person name="Kallscheuer N."/>
            <person name="da Costa M.S."/>
            <person name="Lobo-da-Cunha A."/>
            <person name="Jogler C."/>
            <person name="Lage O.M."/>
        </authorList>
    </citation>
    <scope>NUCLEOTIDE SEQUENCE [LARGE SCALE GENOMIC DNA]</scope>
    <source>
        <strain evidence="2 3">LzC2</strain>
    </source>
</reference>
<keyword evidence="3" id="KW-1185">Reference proteome</keyword>
<dbReference type="InterPro" id="IPR007825">
    <property type="entry name" value="Major_OMP_Legionella"/>
</dbReference>
<accession>A0ABX1VJM3</accession>
<dbReference type="RefSeq" id="WP_171189370.1">
    <property type="nucleotide sequence ID" value="NZ_WTPX01000156.1"/>
</dbReference>
<dbReference type="Proteomes" id="UP000609651">
    <property type="component" value="Unassembled WGS sequence"/>
</dbReference>